<evidence type="ECO:0000259" key="2">
    <source>
        <dbReference type="PROSITE" id="PS51084"/>
    </source>
</evidence>
<dbReference type="GO" id="GO:0016787">
    <property type="term" value="F:hydrolase activity"/>
    <property type="evidence" value="ECO:0007669"/>
    <property type="project" value="UniProtKB-KW"/>
</dbReference>
<dbReference type="PIRSF" id="PIRSF000714">
    <property type="entry name" value="HIT"/>
    <property type="match status" value="1"/>
</dbReference>
<evidence type="ECO:0000256" key="1">
    <source>
        <dbReference type="PROSITE-ProRule" id="PRU00464"/>
    </source>
</evidence>
<keyword evidence="3" id="KW-0378">Hydrolase</keyword>
<comment type="caution">
    <text evidence="3">The sequence shown here is derived from an EMBL/GenBank/DDBJ whole genome shotgun (WGS) entry which is preliminary data.</text>
</comment>
<comment type="caution">
    <text evidence="1">Lacks conserved residue(s) required for the propagation of feature annotation.</text>
</comment>
<feature type="domain" description="HIT" evidence="2">
    <location>
        <begin position="39"/>
        <end position="107"/>
    </location>
</feature>
<proteinExistence type="predicted"/>
<sequence>MEQKPFQLAAELARDCIHLGDFPLCRVLMMNDAHYPWFILVPRRNGIREAFELDESDQLLLHKESIAFSAWLSSTFGADKINVAALGNMVPQLHLHHIARFKNDAAWPGPVWGAKPAQPFTREDAEGLAGKLSLLARLPGFVAI</sequence>
<dbReference type="InterPro" id="IPR011146">
    <property type="entry name" value="HIT-like"/>
</dbReference>
<protein>
    <submittedName>
        <fullName evidence="3">Diadenosine tetraphosphate (Ap4A) HIT family hydrolase</fullName>
    </submittedName>
</protein>
<accession>A0A3N2D5G9</accession>
<name>A0A3N2D5G9_9GAMM</name>
<reference evidence="3 4" key="1">
    <citation type="submission" date="2018-11" db="EMBL/GenBank/DDBJ databases">
        <title>Genomic Encyclopedia of Type Strains, Phase IV (KMG-IV): sequencing the most valuable type-strain genomes for metagenomic binning, comparative biology and taxonomic classification.</title>
        <authorList>
            <person name="Goeker M."/>
        </authorList>
    </citation>
    <scope>NUCLEOTIDE SEQUENCE [LARGE SCALE GENOMIC DNA]</scope>
    <source>
        <strain evidence="3 4">DSM 100316</strain>
    </source>
</reference>
<dbReference type="PROSITE" id="PS51084">
    <property type="entry name" value="HIT_2"/>
    <property type="match status" value="1"/>
</dbReference>
<gene>
    <name evidence="3" type="ORF">EDC56_3877</name>
</gene>
<dbReference type="Gene3D" id="3.30.428.10">
    <property type="entry name" value="HIT-like"/>
    <property type="match status" value="1"/>
</dbReference>
<dbReference type="Proteomes" id="UP000275394">
    <property type="component" value="Unassembled WGS sequence"/>
</dbReference>
<dbReference type="SUPFAM" id="SSF54197">
    <property type="entry name" value="HIT-like"/>
    <property type="match status" value="1"/>
</dbReference>
<dbReference type="RefSeq" id="WP_123714187.1">
    <property type="nucleotide sequence ID" value="NZ_RKHR01000011.1"/>
</dbReference>
<dbReference type="InterPro" id="IPR026026">
    <property type="entry name" value="HIT_Hint"/>
</dbReference>
<dbReference type="AlphaFoldDB" id="A0A3N2D5G9"/>
<organism evidence="3 4">
    <name type="scientific">Sinobacterium caligoides</name>
    <dbReference type="NCBI Taxonomy" id="933926"/>
    <lineage>
        <taxon>Bacteria</taxon>
        <taxon>Pseudomonadati</taxon>
        <taxon>Pseudomonadota</taxon>
        <taxon>Gammaproteobacteria</taxon>
        <taxon>Cellvibrionales</taxon>
        <taxon>Spongiibacteraceae</taxon>
        <taxon>Sinobacterium</taxon>
    </lineage>
</organism>
<dbReference type="OrthoDB" id="9799145at2"/>
<dbReference type="InterPro" id="IPR036265">
    <property type="entry name" value="HIT-like_sf"/>
</dbReference>
<dbReference type="Pfam" id="PF01230">
    <property type="entry name" value="HIT"/>
    <property type="match status" value="1"/>
</dbReference>
<dbReference type="EMBL" id="RKHR01000011">
    <property type="protein sequence ID" value="ROR94734.1"/>
    <property type="molecule type" value="Genomic_DNA"/>
</dbReference>
<keyword evidence="4" id="KW-1185">Reference proteome</keyword>
<evidence type="ECO:0000313" key="3">
    <source>
        <dbReference type="EMBL" id="ROR94734.1"/>
    </source>
</evidence>
<evidence type="ECO:0000313" key="4">
    <source>
        <dbReference type="Proteomes" id="UP000275394"/>
    </source>
</evidence>